<comment type="similarity">
    <text evidence="2">Belongs to the universal stress protein A family.</text>
</comment>
<name>A0ABS1SW26_9GAMM</name>
<keyword evidence="7" id="KW-1185">Reference proteome</keyword>
<evidence type="ECO:0000313" key="7">
    <source>
        <dbReference type="Proteomes" id="UP000604898"/>
    </source>
</evidence>
<dbReference type="InterPro" id="IPR006016">
    <property type="entry name" value="UspA"/>
</dbReference>
<protein>
    <submittedName>
        <fullName evidence="6">Universal stress protein</fullName>
    </submittedName>
</protein>
<comment type="function">
    <text evidence="4">Required for resistance to DNA-damaging agents.</text>
</comment>
<reference evidence="6 7" key="1">
    <citation type="submission" date="2021-01" db="EMBL/GenBank/DDBJ databases">
        <title>Genome sequence of Shewanella schlegeliana JCM 11561.</title>
        <authorList>
            <person name="Zhang H."/>
            <person name="Li C."/>
        </authorList>
    </citation>
    <scope>NUCLEOTIDE SEQUENCE [LARGE SCALE GENOMIC DNA]</scope>
    <source>
        <strain evidence="6 7">JCM 11561</strain>
    </source>
</reference>
<evidence type="ECO:0000256" key="1">
    <source>
        <dbReference type="ARBA" id="ARBA00004496"/>
    </source>
</evidence>
<keyword evidence="3" id="KW-0963">Cytoplasm</keyword>
<comment type="subcellular location">
    <subcellularLocation>
        <location evidence="1">Cytoplasm</location>
    </subcellularLocation>
</comment>
<dbReference type="PANTHER" id="PTHR47892:SF1">
    <property type="entry name" value="UNIVERSAL STRESS PROTEIN E"/>
    <property type="match status" value="1"/>
</dbReference>
<evidence type="ECO:0000256" key="4">
    <source>
        <dbReference type="ARBA" id="ARBA00037131"/>
    </source>
</evidence>
<dbReference type="PANTHER" id="PTHR47892">
    <property type="entry name" value="UNIVERSAL STRESS PROTEIN E"/>
    <property type="match status" value="1"/>
</dbReference>
<proteinExistence type="inferred from homology"/>
<evidence type="ECO:0000256" key="2">
    <source>
        <dbReference type="ARBA" id="ARBA00008791"/>
    </source>
</evidence>
<dbReference type="Gene3D" id="3.40.50.12370">
    <property type="match status" value="1"/>
</dbReference>
<evidence type="ECO:0000259" key="5">
    <source>
        <dbReference type="Pfam" id="PF00582"/>
    </source>
</evidence>
<evidence type="ECO:0000256" key="3">
    <source>
        <dbReference type="ARBA" id="ARBA00022490"/>
    </source>
</evidence>
<dbReference type="Proteomes" id="UP000604898">
    <property type="component" value="Unassembled WGS sequence"/>
</dbReference>
<feature type="domain" description="UspA" evidence="5">
    <location>
        <begin position="163"/>
        <end position="282"/>
    </location>
</feature>
<dbReference type="RefSeq" id="WP_202720766.1">
    <property type="nucleotide sequence ID" value="NZ_BPEX01000001.1"/>
</dbReference>
<dbReference type="SUPFAM" id="SSF52402">
    <property type="entry name" value="Adenine nucleotide alpha hydrolases-like"/>
    <property type="match status" value="2"/>
</dbReference>
<accession>A0ABS1SW26</accession>
<comment type="caution">
    <text evidence="6">The sequence shown here is derived from an EMBL/GenBank/DDBJ whole genome shotgun (WGS) entry which is preliminary data.</text>
</comment>
<organism evidence="6 7">
    <name type="scientific">Shewanella schlegeliana</name>
    <dbReference type="NCBI Taxonomy" id="190308"/>
    <lineage>
        <taxon>Bacteria</taxon>
        <taxon>Pseudomonadati</taxon>
        <taxon>Pseudomonadota</taxon>
        <taxon>Gammaproteobacteria</taxon>
        <taxon>Alteromonadales</taxon>
        <taxon>Shewanellaceae</taxon>
        <taxon>Shewanella</taxon>
    </lineage>
</organism>
<dbReference type="EMBL" id="JAESVD010000002">
    <property type="protein sequence ID" value="MBL4912550.1"/>
    <property type="molecule type" value="Genomic_DNA"/>
</dbReference>
<gene>
    <name evidence="6" type="ORF">JMA39_05265</name>
</gene>
<sequence length="294" mass="33214">MDKVFIISQREEAHVDAISAGVELARMLGKRAEVFAYSFEYFGNAEYYNPKFVAVAQKHVMKQRMAKIERELESIDAADTPIHSVWSKDLYEHACHHSGRHGFDLIVKAVHHADHYLPVDWNLIRHTRVPLMLLTDHPVKKNNAVMMALDLDSTKTIKQQLNHAVIRQAVALADAAGCELHLAFVIRLPQVIHDMEIVDTHAMVREARAKHQALFDKLNIDPKCIHITVGEPDLCIYQLACKHRVRYLVLGAVQRQGVYAFVVGNMAESILSRIRSNVLVVPAREGVLQPLGDS</sequence>
<evidence type="ECO:0000313" key="6">
    <source>
        <dbReference type="EMBL" id="MBL4912550.1"/>
    </source>
</evidence>
<dbReference type="Pfam" id="PF00582">
    <property type="entry name" value="Usp"/>
    <property type="match status" value="1"/>
</dbReference>